<dbReference type="GeneTree" id="ENSGT00940000163241"/>
<dbReference type="AlphaFoldDB" id="H0V5B5"/>
<reference evidence="4" key="1">
    <citation type="journal article" date="2011" name="Nature">
        <title>A high-resolution map of human evolutionary constraint using 29 mammals.</title>
        <authorList>
            <person name="Lindblad-Toh K."/>
            <person name="Garber M."/>
            <person name="Zuk O."/>
            <person name="Lin M.F."/>
            <person name="Parker B.J."/>
            <person name="Washietl S."/>
            <person name="Kheradpour P."/>
            <person name="Ernst J."/>
            <person name="Jordan G."/>
            <person name="Mauceli E."/>
            <person name="Ward L.D."/>
            <person name="Lowe C.B."/>
            <person name="Holloway A.K."/>
            <person name="Clamp M."/>
            <person name="Gnerre S."/>
            <person name="Alfoldi J."/>
            <person name="Beal K."/>
            <person name="Chang J."/>
            <person name="Clawson H."/>
            <person name="Cuff J."/>
            <person name="Di Palma F."/>
            <person name="Fitzgerald S."/>
            <person name="Flicek P."/>
            <person name="Guttman M."/>
            <person name="Hubisz M.J."/>
            <person name="Jaffe D.B."/>
            <person name="Jungreis I."/>
            <person name="Kent W.J."/>
            <person name="Kostka D."/>
            <person name="Lara M."/>
            <person name="Martins A.L."/>
            <person name="Massingham T."/>
            <person name="Moltke I."/>
            <person name="Raney B.J."/>
            <person name="Rasmussen M.D."/>
            <person name="Robinson J."/>
            <person name="Stark A."/>
            <person name="Vilella A.J."/>
            <person name="Wen J."/>
            <person name="Xie X."/>
            <person name="Zody M.C."/>
            <person name="Baldwin J."/>
            <person name="Bloom T."/>
            <person name="Chin C.W."/>
            <person name="Heiman D."/>
            <person name="Nicol R."/>
            <person name="Nusbaum C."/>
            <person name="Young S."/>
            <person name="Wilkinson J."/>
            <person name="Worley K.C."/>
            <person name="Kovar C.L."/>
            <person name="Muzny D.M."/>
            <person name="Gibbs R.A."/>
            <person name="Cree A."/>
            <person name="Dihn H.H."/>
            <person name="Fowler G."/>
            <person name="Jhangiani S."/>
            <person name="Joshi V."/>
            <person name="Lee S."/>
            <person name="Lewis L.R."/>
            <person name="Nazareth L.V."/>
            <person name="Okwuonu G."/>
            <person name="Santibanez J."/>
            <person name="Warren W.C."/>
            <person name="Mardis E.R."/>
            <person name="Weinstock G.M."/>
            <person name="Wilson R.K."/>
            <person name="Delehaunty K."/>
            <person name="Dooling D."/>
            <person name="Fronik C."/>
            <person name="Fulton L."/>
            <person name="Fulton B."/>
            <person name="Graves T."/>
            <person name="Minx P."/>
            <person name="Sodergren E."/>
            <person name="Birney E."/>
            <person name="Margulies E.H."/>
            <person name="Herrero J."/>
            <person name="Green E.D."/>
            <person name="Haussler D."/>
            <person name="Siepel A."/>
            <person name="Goldman N."/>
            <person name="Pollard K.S."/>
            <person name="Pedersen J.S."/>
            <person name="Lander E.S."/>
            <person name="Kellis M."/>
        </authorList>
    </citation>
    <scope>NUCLEOTIDE SEQUENCE [LARGE SCALE GENOMIC DNA]</scope>
    <source>
        <strain evidence="4">2N</strain>
    </source>
</reference>
<evidence type="ECO:0000313" key="3">
    <source>
        <dbReference type="Ensembl" id="ENSCPOP00000004842.3"/>
    </source>
</evidence>
<dbReference type="eggNOG" id="KOG3656">
    <property type="taxonomic scope" value="Eukaryota"/>
</dbReference>
<protein>
    <recommendedName>
        <fullName evidence="2">MGAT4 conserved region domain-containing protein</fullName>
    </recommendedName>
</protein>
<dbReference type="PANTHER" id="PTHR12062:SF32">
    <property type="entry name" value="MGAT4 FAMILY, MEMBER F"/>
    <property type="match status" value="1"/>
</dbReference>
<dbReference type="OMA" id="FVSAIYW"/>
<dbReference type="GO" id="GO:0006487">
    <property type="term" value="P:protein N-linked glycosylation"/>
    <property type="evidence" value="ECO:0007669"/>
    <property type="project" value="TreeGrafter"/>
</dbReference>
<evidence type="ECO:0000259" key="2">
    <source>
        <dbReference type="Pfam" id="PF04666"/>
    </source>
</evidence>
<evidence type="ECO:0000313" key="4">
    <source>
        <dbReference type="Proteomes" id="UP000005447"/>
    </source>
</evidence>
<dbReference type="InterPro" id="IPR057279">
    <property type="entry name" value="MGAT4"/>
</dbReference>
<dbReference type="VEuPathDB" id="HostDB:ENSCPOG00000005380"/>
<feature type="signal peptide" evidence="1">
    <location>
        <begin position="1"/>
        <end position="20"/>
    </location>
</feature>
<dbReference type="KEGG" id="cpoc:100722279"/>
<evidence type="ECO:0000256" key="1">
    <source>
        <dbReference type="SAM" id="SignalP"/>
    </source>
</evidence>
<dbReference type="OrthoDB" id="2016523at2759"/>
<reference evidence="3" key="3">
    <citation type="submission" date="2025-09" db="UniProtKB">
        <authorList>
            <consortium name="Ensembl"/>
        </authorList>
    </citation>
    <scope>IDENTIFICATION</scope>
    <source>
        <strain evidence="3">2N</strain>
    </source>
</reference>
<dbReference type="EMBL" id="AAKN02017931">
    <property type="status" value="NOT_ANNOTATED_CDS"/>
    <property type="molecule type" value="Genomic_DNA"/>
</dbReference>
<dbReference type="InParanoid" id="H0V5B5"/>
<proteinExistence type="predicted"/>
<dbReference type="GO" id="GO:0008375">
    <property type="term" value="F:acetylglucosaminyltransferase activity"/>
    <property type="evidence" value="ECO:0007669"/>
    <property type="project" value="TreeGrafter"/>
</dbReference>
<feature type="domain" description="MGAT4 conserved region" evidence="2">
    <location>
        <begin position="52"/>
        <end position="308"/>
    </location>
</feature>
<dbReference type="RefSeq" id="XP_003474732.1">
    <property type="nucleotide sequence ID" value="XM_003474684.2"/>
</dbReference>
<sequence>MNYCLWRYIFVASLVTMGFSLRKKTKHRVDHSMLPEKDGIALQIVQEQTNFEIKKHVETFKEMQKISPLLQHATYTHLAGAVPQEKKLLTVGISAAQHPHGTYLLETLQSLFQASSTLDLECTVVLVHLTDSDPAWLQQAVTNISALFATHLEAGKLLVVHGHLGSGGGFPVKSENRSSPCQSLYSRQKVAYALLMHFASNLSEYFLLMEDNVQSTPRFVSAIYWTVLAWKELPWLVLEFSSLRFSGKVFHSSDLGRLASFFLLFPKDTPTHLLLSELPFLSFHNVPIRFGTSMFFHMGNYSESEVACFPAEEVEEFDEPDNPAAVVFTDMMSKKDLPQYAYVLSEDVFTTMDPLKGNYVMVVLDRPQKVTRIVVHTGTEIKGLFRLERGQVLLGYNRLENSKGCTSYTLLGPLVAGNLDQRVFYEDSEEEMSCIKLLVLASQESWLLIREIKVWAEPEDRSE</sequence>
<feature type="chain" id="PRO_5011442927" description="MGAT4 conserved region domain-containing protein" evidence="1">
    <location>
        <begin position="21"/>
        <end position="463"/>
    </location>
</feature>
<dbReference type="HOGENOM" id="CLU_027046_1_0_1"/>
<gene>
    <name evidence="3" type="primary">LOC100722279</name>
</gene>
<dbReference type="STRING" id="10141.ENSCPOP00000004842"/>
<keyword evidence="1" id="KW-0732">Signal</keyword>
<dbReference type="Pfam" id="PF04666">
    <property type="entry name" value="MGAT4_cons"/>
    <property type="match status" value="1"/>
</dbReference>
<reference evidence="3" key="2">
    <citation type="submission" date="2025-08" db="UniProtKB">
        <authorList>
            <consortium name="Ensembl"/>
        </authorList>
    </citation>
    <scope>IDENTIFICATION</scope>
    <source>
        <strain evidence="3">2N</strain>
    </source>
</reference>
<keyword evidence="4" id="KW-1185">Reference proteome</keyword>
<dbReference type="PANTHER" id="PTHR12062">
    <property type="entry name" value="N-ACETYLGLUCOSAMINYLTRANSFERASE VI"/>
    <property type="match status" value="1"/>
</dbReference>
<dbReference type="Ensembl" id="ENSCPOT00000005437.3">
    <property type="protein sequence ID" value="ENSCPOP00000004842.3"/>
    <property type="gene ID" value="ENSCPOG00000005380.4"/>
</dbReference>
<dbReference type="InterPro" id="IPR006759">
    <property type="entry name" value="Glyco_transf_54"/>
</dbReference>
<organism evidence="3 4">
    <name type="scientific">Cavia porcellus</name>
    <name type="common">Guinea pig</name>
    <dbReference type="NCBI Taxonomy" id="10141"/>
    <lineage>
        <taxon>Eukaryota</taxon>
        <taxon>Metazoa</taxon>
        <taxon>Chordata</taxon>
        <taxon>Craniata</taxon>
        <taxon>Vertebrata</taxon>
        <taxon>Euteleostomi</taxon>
        <taxon>Mammalia</taxon>
        <taxon>Eutheria</taxon>
        <taxon>Euarchontoglires</taxon>
        <taxon>Glires</taxon>
        <taxon>Rodentia</taxon>
        <taxon>Hystricomorpha</taxon>
        <taxon>Caviidae</taxon>
        <taxon>Cavia</taxon>
    </lineage>
</organism>
<dbReference type="Bgee" id="ENSCPOG00000005380">
    <property type="expression patterns" value="Expressed in testis"/>
</dbReference>
<name>H0V5B5_CAVPO</name>
<accession>H0V5B5</accession>
<dbReference type="GeneID" id="100722279"/>
<dbReference type="Proteomes" id="UP000005447">
    <property type="component" value="Unassembled WGS sequence"/>
</dbReference>